<dbReference type="Proteomes" id="UP000240695">
    <property type="component" value="Genome"/>
</dbReference>
<proteinExistence type="predicted"/>
<protein>
    <submittedName>
        <fullName evidence="1">Sheath protein</fullName>
    </submittedName>
</protein>
<name>A0A2P1CKT5_9CAUD</name>
<dbReference type="InterPro" id="IPR021808">
    <property type="entry name" value="DUF3383"/>
</dbReference>
<reference evidence="1 2" key="1">
    <citation type="submission" date="2018-02" db="EMBL/GenBank/DDBJ databases">
        <title>Novel Myoviridae phage isolate lyses two Escherichia coli pathotypes.</title>
        <authorList>
            <person name="Garling E.E."/>
            <person name="Mellies J."/>
            <person name="Cepko L."/>
            <person name="Dinsdale M."/>
        </authorList>
    </citation>
    <scope>NUCLEOTIDE SEQUENCE [LARGE SCALE GENOMIC DNA]</scope>
</reference>
<sequence>MPYLDKVVDVTVNLGTQPIDTVGFETPLFIAIHNNFTERARVYAELDQMVEDGFAQGSAAYEFAAKAFGGVFPPQYVMIGRQAKEKTTVDFKGIAAAADTDVVMTIAKGDYNTALIVPISGGTGATQIAEAMKEKIEADDSLDGITVQAEEGVITITGDCTVGYHTGNYTIKNIANSEKPSTVIDKINAEQDNWYFLCHEDHTDIEACAKWAQANYKLHVYSTAEDVTGKDSNIATKLKAAKYDSVGMYDPRADKDFPEGGIIGAMASNDPSYGDSLHLKQMPGVLAPSLTLTQRMAIWENNINFYRTINGVGAFWEGKCASGQYADAIRFAHWIKFRSEESMFGYMHRRSNMGLSMKMSDDDLPVIKSVLMNNPINTGIKNGAILTGFDEDNNVFYDPIITVPKRAEIPTNQLAARVLEGVKVELVYNNALHFVRIRINVLLDKVGSKSTNAVAMTE</sequence>
<accession>A0A2P1CKT5</accession>
<keyword evidence="2" id="KW-1185">Reference proteome</keyword>
<evidence type="ECO:0000313" key="2">
    <source>
        <dbReference type="Proteomes" id="UP000240695"/>
    </source>
</evidence>
<dbReference type="EMBL" id="MG963916">
    <property type="protein sequence ID" value="AVJ51863.1"/>
    <property type="molecule type" value="Genomic_DNA"/>
</dbReference>
<organism evidence="1 2">
    <name type="scientific">Escherichia phage PDX</name>
    <dbReference type="NCBI Taxonomy" id="2099658"/>
    <lineage>
        <taxon>Viruses</taxon>
        <taxon>Duplodnaviria</taxon>
        <taxon>Heunggongvirae</taxon>
        <taxon>Uroviricota</taxon>
        <taxon>Caudoviricetes</taxon>
        <taxon>Vequintavirinae</taxon>
        <taxon>Vequintavirus</taxon>
        <taxon>Vequintavirus PDX</taxon>
        <taxon>Vequintavirus FFH2</taxon>
    </lineage>
</organism>
<evidence type="ECO:0000313" key="1">
    <source>
        <dbReference type="EMBL" id="AVJ51863.1"/>
    </source>
</evidence>
<dbReference type="Pfam" id="PF11863">
    <property type="entry name" value="DUF3383"/>
    <property type="match status" value="1"/>
</dbReference>